<dbReference type="RefSeq" id="WP_124776413.1">
    <property type="nucleotide sequence ID" value="NZ_RQZA01000003.1"/>
</dbReference>
<dbReference type="AlphaFoldDB" id="A0A3P1VCT1"/>
<accession>A0A3P1VCT1</accession>
<dbReference type="Proteomes" id="UP000281771">
    <property type="component" value="Unassembled WGS sequence"/>
</dbReference>
<name>A0A3P1VCT1_9STRE</name>
<keyword evidence="2" id="KW-1185">Reference proteome</keyword>
<dbReference type="EMBL" id="RQZA01000003">
    <property type="protein sequence ID" value="RRD31497.1"/>
    <property type="molecule type" value="Genomic_DNA"/>
</dbReference>
<sequence length="94" mass="10624">MSKTQVVKTIRKDVETFAEALKAEKWDDAWEAGMSLNSYLKSEEVQELSESDLKGIDMSVLKSELAKYFYINGEFRKCRGALLKKGDKLLATIG</sequence>
<organism evidence="1 2">
    <name type="scientific">Streptococcus minor</name>
    <dbReference type="NCBI Taxonomy" id="229549"/>
    <lineage>
        <taxon>Bacteria</taxon>
        <taxon>Bacillati</taxon>
        <taxon>Bacillota</taxon>
        <taxon>Bacilli</taxon>
        <taxon>Lactobacillales</taxon>
        <taxon>Streptococcaceae</taxon>
        <taxon>Streptococcus</taxon>
    </lineage>
</organism>
<protein>
    <submittedName>
        <fullName evidence="1">Uncharacterized protein</fullName>
    </submittedName>
</protein>
<evidence type="ECO:0000313" key="2">
    <source>
        <dbReference type="Proteomes" id="UP000281771"/>
    </source>
</evidence>
<reference evidence="1 2" key="1">
    <citation type="submission" date="2018-11" db="EMBL/GenBank/DDBJ databases">
        <title>Genomes From Bacteria Associated with the Canine Oral Cavity: a Test Case for Automated Genome-Based Taxonomic Assignment.</title>
        <authorList>
            <person name="Coil D.A."/>
            <person name="Jospin G."/>
            <person name="Darling A.E."/>
            <person name="Wallis C."/>
            <person name="Davis I.J."/>
            <person name="Harris S."/>
            <person name="Eisen J.A."/>
            <person name="Holcombe L.J."/>
            <person name="O'Flynn C."/>
        </authorList>
    </citation>
    <scope>NUCLEOTIDE SEQUENCE [LARGE SCALE GENOMIC DNA]</scope>
    <source>
        <strain evidence="1 2">OH4621_COT-116</strain>
    </source>
</reference>
<evidence type="ECO:0000313" key="1">
    <source>
        <dbReference type="EMBL" id="RRD31497.1"/>
    </source>
</evidence>
<comment type="caution">
    <text evidence="1">The sequence shown here is derived from an EMBL/GenBank/DDBJ whole genome shotgun (WGS) entry which is preliminary data.</text>
</comment>
<proteinExistence type="predicted"/>
<gene>
    <name evidence="1" type="ORF">EII38_04535</name>
</gene>